<accession>A0A427YB98</accession>
<feature type="region of interest" description="Disordered" evidence="1">
    <location>
        <begin position="1"/>
        <end position="35"/>
    </location>
</feature>
<reference evidence="2 3" key="1">
    <citation type="submission" date="2018-11" db="EMBL/GenBank/DDBJ databases">
        <title>Genome sequence of Apiotrichum porosum DSM 27194.</title>
        <authorList>
            <person name="Aliyu H."/>
            <person name="Gorte O."/>
            <person name="Ochsenreither K."/>
        </authorList>
    </citation>
    <scope>NUCLEOTIDE SEQUENCE [LARGE SCALE GENOMIC DNA]</scope>
    <source>
        <strain evidence="2 3">DSM 27194</strain>
    </source>
</reference>
<evidence type="ECO:0000313" key="3">
    <source>
        <dbReference type="Proteomes" id="UP000279236"/>
    </source>
</evidence>
<feature type="compositionally biased region" description="Polar residues" evidence="1">
    <location>
        <begin position="7"/>
        <end position="19"/>
    </location>
</feature>
<dbReference type="CDD" id="cd09917">
    <property type="entry name" value="F-box_SF"/>
    <property type="match status" value="1"/>
</dbReference>
<proteinExistence type="predicted"/>
<evidence type="ECO:0000256" key="1">
    <source>
        <dbReference type="SAM" id="MobiDB-lite"/>
    </source>
</evidence>
<gene>
    <name evidence="2" type="ORF">EHS24_000873</name>
</gene>
<organism evidence="2 3">
    <name type="scientific">Apiotrichum porosum</name>
    <dbReference type="NCBI Taxonomy" id="105984"/>
    <lineage>
        <taxon>Eukaryota</taxon>
        <taxon>Fungi</taxon>
        <taxon>Dikarya</taxon>
        <taxon>Basidiomycota</taxon>
        <taxon>Agaricomycotina</taxon>
        <taxon>Tremellomycetes</taxon>
        <taxon>Trichosporonales</taxon>
        <taxon>Trichosporonaceae</taxon>
        <taxon>Apiotrichum</taxon>
    </lineage>
</organism>
<keyword evidence="3" id="KW-1185">Reference proteome</keyword>
<evidence type="ECO:0000313" key="2">
    <source>
        <dbReference type="EMBL" id="RSH88336.1"/>
    </source>
</evidence>
<dbReference type="RefSeq" id="XP_028480544.1">
    <property type="nucleotide sequence ID" value="XM_028616687.1"/>
</dbReference>
<comment type="caution">
    <text evidence="2">The sequence shown here is derived from an EMBL/GenBank/DDBJ whole genome shotgun (WGS) entry which is preliminary data.</text>
</comment>
<dbReference type="EMBL" id="RSCE01000001">
    <property type="protein sequence ID" value="RSH88336.1"/>
    <property type="molecule type" value="Genomic_DNA"/>
</dbReference>
<name>A0A427YB98_9TREE</name>
<dbReference type="SUPFAM" id="SSF81383">
    <property type="entry name" value="F-box domain"/>
    <property type="match status" value="1"/>
</dbReference>
<dbReference type="AlphaFoldDB" id="A0A427YB98"/>
<dbReference type="GeneID" id="39585416"/>
<dbReference type="Proteomes" id="UP000279236">
    <property type="component" value="Unassembled WGS sequence"/>
</dbReference>
<sequence length="374" mass="40328">MAHGSHPYNSPRGSGPSTPRDSRAPTRLSSPDPHGLSGTFRLHDLAPELQILIFQYLEDLSPAELASAALVSHSWNARLTPALYASVSVSKANRERLFVGLGIDFLSASALESRSAEAGGSAAYVSRPNRKAEMLGHVRRLSVVDQAGALALAEALLAHDQLFPVLDEVTLAAPVFRHLVNSGLAAFGRPRSGSAFVGETLVAHLRPKHLRIDYPHSRSGAGVFDPVLLARVLAVLLIDWAPESVEYHGVGSDFPPVLGPISRIHCTPCSPCSANRWDDPDTGCASHGALVRMHLRRVFGLHARDELLEAIAEGADPTDDDDLDPDALPESTFSKIEYYGVPCIAAMDRDAFLDRTFAHWPVESDVGEQVSFFA</sequence>
<dbReference type="OrthoDB" id="2593944at2759"/>
<protein>
    <submittedName>
        <fullName evidence="2">Uncharacterized protein</fullName>
    </submittedName>
</protein>
<dbReference type="InterPro" id="IPR036047">
    <property type="entry name" value="F-box-like_dom_sf"/>
</dbReference>